<feature type="region of interest" description="Disordered" evidence="1">
    <location>
        <begin position="252"/>
        <end position="271"/>
    </location>
</feature>
<dbReference type="GO" id="GO:0010468">
    <property type="term" value="P:regulation of gene expression"/>
    <property type="evidence" value="ECO:0007669"/>
    <property type="project" value="InterPro"/>
</dbReference>
<feature type="non-terminal residue" evidence="2">
    <location>
        <position position="271"/>
    </location>
</feature>
<organism evidence="2">
    <name type="scientific">Cuerna arida</name>
    <dbReference type="NCBI Taxonomy" id="1464854"/>
    <lineage>
        <taxon>Eukaryota</taxon>
        <taxon>Metazoa</taxon>
        <taxon>Ecdysozoa</taxon>
        <taxon>Arthropoda</taxon>
        <taxon>Hexapoda</taxon>
        <taxon>Insecta</taxon>
        <taxon>Pterygota</taxon>
        <taxon>Neoptera</taxon>
        <taxon>Paraneoptera</taxon>
        <taxon>Hemiptera</taxon>
        <taxon>Auchenorrhyncha</taxon>
        <taxon>Membracoidea</taxon>
        <taxon>Cicadellidae</taxon>
        <taxon>Cicadellinae</taxon>
        <taxon>Proconiini</taxon>
        <taxon>Cuerna</taxon>
    </lineage>
</organism>
<protein>
    <submittedName>
        <fullName evidence="2">Uncharacterized protein</fullName>
    </submittedName>
</protein>
<dbReference type="GO" id="GO:0034087">
    <property type="term" value="P:establishment of mitotic sister chromatid cohesion"/>
    <property type="evidence" value="ECO:0007669"/>
    <property type="project" value="TreeGrafter"/>
</dbReference>
<reference evidence="2" key="1">
    <citation type="submission" date="2015-11" db="EMBL/GenBank/DDBJ databases">
        <title>De novo transcriptome assembly of four potential Pierce s Disease insect vectors from Arizona vineyards.</title>
        <authorList>
            <person name="Tassone E.E."/>
        </authorList>
    </citation>
    <scope>NUCLEOTIDE SEQUENCE</scope>
</reference>
<dbReference type="GO" id="GO:0071169">
    <property type="term" value="P:establishment of protein localization to chromatin"/>
    <property type="evidence" value="ECO:0007669"/>
    <property type="project" value="TreeGrafter"/>
</dbReference>
<dbReference type="EMBL" id="GECZ01009317">
    <property type="protein sequence ID" value="JAS60452.1"/>
    <property type="molecule type" value="Transcribed_RNA"/>
</dbReference>
<sequence>SSDITKDTSGIQYFYRSLLNKLLPVTRIIQDIFNMGLVKKHKTVQSKSRTKKEKSKKKSKISDSSLSQGSKSHKVQCSLVPVPKLCTEKSLENRVYKRFHQFVKKIFKKHELIVTIDDEDVTKPGSKIHKLRLDDLCVETAKLKALKAMDSISSETIIRLLSILDKIISDGANVSLAVNMEGSNQASKLAVEKVTCAVDASLSVLHILTSPGMHKTVYQEDVIDNIVLFTRFQLANTIFPVYDSTYRNCKDKGESKSGQKVGISKKSMSEL</sequence>
<dbReference type="GO" id="GO:0061775">
    <property type="term" value="F:cohesin loader activity"/>
    <property type="evidence" value="ECO:0007669"/>
    <property type="project" value="InterPro"/>
</dbReference>
<feature type="non-terminal residue" evidence="2">
    <location>
        <position position="1"/>
    </location>
</feature>
<dbReference type="PANTHER" id="PTHR21704">
    <property type="entry name" value="NIPPED-B-LIKE PROTEIN DELANGIN SCC2-RELATED"/>
    <property type="match status" value="1"/>
</dbReference>
<proteinExistence type="predicted"/>
<evidence type="ECO:0000256" key="1">
    <source>
        <dbReference type="SAM" id="MobiDB-lite"/>
    </source>
</evidence>
<dbReference type="GO" id="GO:0090694">
    <property type="term" value="C:Scc2-Scc4 cohesin loading complex"/>
    <property type="evidence" value="ECO:0007669"/>
    <property type="project" value="TreeGrafter"/>
</dbReference>
<dbReference type="PANTHER" id="PTHR21704:SF18">
    <property type="entry name" value="NIPPED-B-LIKE PROTEIN"/>
    <property type="match status" value="1"/>
</dbReference>
<dbReference type="AlphaFoldDB" id="A0A1B6GDC3"/>
<dbReference type="GO" id="GO:0003682">
    <property type="term" value="F:chromatin binding"/>
    <property type="evidence" value="ECO:0007669"/>
    <property type="project" value="TreeGrafter"/>
</dbReference>
<dbReference type="InterPro" id="IPR033031">
    <property type="entry name" value="Scc2/Nipped-B"/>
</dbReference>
<accession>A0A1B6GDC3</accession>
<dbReference type="GO" id="GO:1990414">
    <property type="term" value="P:replication-born double-strand break repair via sister chromatid exchange"/>
    <property type="evidence" value="ECO:0007669"/>
    <property type="project" value="TreeGrafter"/>
</dbReference>
<evidence type="ECO:0000313" key="2">
    <source>
        <dbReference type="EMBL" id="JAS60452.1"/>
    </source>
</evidence>
<feature type="region of interest" description="Disordered" evidence="1">
    <location>
        <begin position="43"/>
        <end position="69"/>
    </location>
</feature>
<name>A0A1B6GDC3_9HEMI</name>
<feature type="compositionally biased region" description="Basic residues" evidence="1">
    <location>
        <begin position="43"/>
        <end position="59"/>
    </location>
</feature>
<dbReference type="GO" id="GO:0140588">
    <property type="term" value="P:chromatin looping"/>
    <property type="evidence" value="ECO:0007669"/>
    <property type="project" value="InterPro"/>
</dbReference>
<gene>
    <name evidence="2" type="ORF">g.1271</name>
</gene>